<dbReference type="HOGENOM" id="CLU_087525_0_0_12"/>
<organism evidence="1 2">
    <name type="scientific">Borrelia duttonii (strain Ly)</name>
    <dbReference type="NCBI Taxonomy" id="412419"/>
    <lineage>
        <taxon>Bacteria</taxon>
        <taxon>Pseudomonadati</taxon>
        <taxon>Spirochaetota</taxon>
        <taxon>Spirochaetia</taxon>
        <taxon>Spirochaetales</taxon>
        <taxon>Borreliaceae</taxon>
        <taxon>Borrelia</taxon>
    </lineage>
</organism>
<sequence>MSTFGRQSVFLDDEGSFNLDNKNLKKIGFKDLLPYKLIDKNELKNEYYMASREIWTYKGDKGYVRVKEEVTCKMHKFETTMRISKAALMNDTLIDDNVKYDLALNLMKNVYYSIVFGKTSINMEGVATLSGRTKLTSTSFSSLTAGIKLRQKVVEAKLQSEEHQERLEGFDGSYRLLLPYQFSHLLLELYSEPQYVTIKDSLKRDFNIVTSLFKGLKHPVLYELNPKVMFVPILSKIYFSKFSLPTGDYISALILAGIVHFRPKEVVEITISDS</sequence>
<name>B5RNM2_BORDL</name>
<dbReference type="EMBL" id="CP000981">
    <property type="protein sequence ID" value="ACH93958.1"/>
    <property type="molecule type" value="Genomic_DNA"/>
</dbReference>
<gene>
    <name evidence="1" type="ordered locus">BDU_14002</name>
</gene>
<keyword evidence="1" id="KW-0614">Plasmid</keyword>
<dbReference type="AlphaFoldDB" id="B5RNM2"/>
<dbReference type="RefSeq" id="WP_012539707.1">
    <property type="nucleotide sequence ID" value="NC_011259.1"/>
</dbReference>
<dbReference type="KEGG" id="bdu:BDU_14002"/>
<reference evidence="1 2" key="1">
    <citation type="journal article" date="2008" name="PLoS Genet.">
        <title>The genome of Borrelia recurrentis, the agent of deadly louse-borne relapsing fever, is a degraded subset of tick-borne Borrelia duttonii.</title>
        <authorList>
            <person name="Lescot M."/>
            <person name="Audic S."/>
            <person name="Robert C."/>
            <person name="Nguyen T.T."/>
            <person name="Blanc G."/>
            <person name="Cutler S.J."/>
            <person name="Wincker P."/>
            <person name="Couloux A."/>
            <person name="Claverie J.-M."/>
            <person name="Raoult D."/>
            <person name="Drancourt M."/>
        </authorList>
    </citation>
    <scope>NUCLEOTIDE SEQUENCE [LARGE SCALE GENOMIC DNA]</scope>
    <source>
        <strain evidence="1 2">Ly</strain>
    </source>
</reference>
<evidence type="ECO:0000313" key="2">
    <source>
        <dbReference type="Proteomes" id="UP000000611"/>
    </source>
</evidence>
<accession>B5RNM2</accession>
<evidence type="ECO:0000313" key="1">
    <source>
        <dbReference type="EMBL" id="ACH93958.1"/>
    </source>
</evidence>
<geneLocation type="plasmid" evidence="1 2">
    <name>pl23b</name>
</geneLocation>
<dbReference type="Proteomes" id="UP000000611">
    <property type="component" value="Plasmid pl23b"/>
</dbReference>
<keyword evidence="2" id="KW-1185">Reference proteome</keyword>
<proteinExistence type="predicted"/>
<protein>
    <submittedName>
        <fullName evidence="1">Uncharacterized conserved protein</fullName>
    </submittedName>
</protein>